<comment type="caution">
    <text evidence="1">The sequence shown here is derived from an EMBL/GenBank/DDBJ whole genome shotgun (WGS) entry which is preliminary data.</text>
</comment>
<reference evidence="1 2" key="1">
    <citation type="submission" date="2018-07" db="EMBL/GenBank/DDBJ databases">
        <title>Genomic Encyclopedia of Type Strains, Phase IV (KMG-IV): sequencing the most valuable type-strain genomes for metagenomic binning, comparative biology and taxonomic classification.</title>
        <authorList>
            <person name="Goeker M."/>
        </authorList>
    </citation>
    <scope>NUCLEOTIDE SEQUENCE [LARGE SCALE GENOMIC DNA]</scope>
    <source>
        <strain evidence="1 2">DSM 44952</strain>
    </source>
</reference>
<evidence type="ECO:0000313" key="2">
    <source>
        <dbReference type="Proteomes" id="UP000255355"/>
    </source>
</evidence>
<evidence type="ECO:0000313" key="1">
    <source>
        <dbReference type="EMBL" id="RDI46358.1"/>
    </source>
</evidence>
<dbReference type="Proteomes" id="UP000255355">
    <property type="component" value="Unassembled WGS sequence"/>
</dbReference>
<dbReference type="EMBL" id="QQAZ01000011">
    <property type="protein sequence ID" value="RDI46358.1"/>
    <property type="molecule type" value="Genomic_DNA"/>
</dbReference>
<keyword evidence="2" id="KW-1185">Reference proteome</keyword>
<sequence>MPEKRTDAGVSISGGNVVAGNIGGSGNTGSVQGPVNVGGADQERIVVALQELLTELGRLRTELAESSGADAEPGDVDDVIEALDKDEPDIERAGSRWERLYRRIPEGLRDLDTITRIVQLMGEVRGLAG</sequence>
<protein>
    <submittedName>
        <fullName evidence="1">Uncharacterized protein</fullName>
    </submittedName>
</protein>
<proteinExistence type="predicted"/>
<dbReference type="RefSeq" id="WP_147289068.1">
    <property type="nucleotide sequence ID" value="NZ_QQAZ01000011.1"/>
</dbReference>
<dbReference type="AlphaFoldDB" id="A0A370GRL5"/>
<organism evidence="1 2">
    <name type="scientific">Nocardia mexicana</name>
    <dbReference type="NCBI Taxonomy" id="279262"/>
    <lineage>
        <taxon>Bacteria</taxon>
        <taxon>Bacillati</taxon>
        <taxon>Actinomycetota</taxon>
        <taxon>Actinomycetes</taxon>
        <taxon>Mycobacteriales</taxon>
        <taxon>Nocardiaceae</taxon>
        <taxon>Nocardia</taxon>
    </lineage>
</organism>
<gene>
    <name evidence="1" type="ORF">DFR68_111116</name>
</gene>
<accession>A0A370GRL5</accession>
<dbReference type="OrthoDB" id="9862936at2"/>
<name>A0A370GRL5_9NOCA</name>